<sequence>MEIRNIIFDWDHTLFPFSQYWERAHKQAFFDFKYDTLLSFSDFIKTYRRYDQDLWPLVAQGEMTLDELRVLRLVKAMEEHNYIVSPEEAKRFFNHFFSTLLQLIEPEPFLLEQVLSLQQHYQLAILTNGKISEQREKIKRAGFEGIMPVYISEEMGLEKPDLAAFQYVLAKEKFQVKHTLMVGDSLTNDILPAKELGLQTAYIGKEQTKESELTFLSIQELCDYLLKDT</sequence>
<dbReference type="Gene3D" id="1.10.150.240">
    <property type="entry name" value="Putative phosphatase, domain 2"/>
    <property type="match status" value="1"/>
</dbReference>
<dbReference type="SUPFAM" id="SSF56784">
    <property type="entry name" value="HAD-like"/>
    <property type="match status" value="1"/>
</dbReference>
<dbReference type="InterPro" id="IPR023214">
    <property type="entry name" value="HAD_sf"/>
</dbReference>
<evidence type="ECO:0000313" key="1">
    <source>
        <dbReference type="EMBL" id="SUN75987.1"/>
    </source>
</evidence>
<dbReference type="GO" id="GO:0016787">
    <property type="term" value="F:hydrolase activity"/>
    <property type="evidence" value="ECO:0007669"/>
    <property type="project" value="UniProtKB-KW"/>
</dbReference>
<dbReference type="Pfam" id="PF13419">
    <property type="entry name" value="HAD_2"/>
    <property type="match status" value="1"/>
</dbReference>
<dbReference type="InterPro" id="IPR041492">
    <property type="entry name" value="HAD_2"/>
</dbReference>
<name>A0A380KXY8_9STRE</name>
<protein>
    <submittedName>
        <fullName evidence="1">Haloacid dehalogenase</fullName>
        <ecNumber evidence="1">3.-.-.-</ecNumber>
    </submittedName>
</protein>
<dbReference type="NCBIfam" id="TIGR01549">
    <property type="entry name" value="HAD-SF-IA-v1"/>
    <property type="match status" value="1"/>
</dbReference>
<dbReference type="InterPro" id="IPR006439">
    <property type="entry name" value="HAD-SF_hydro_IA"/>
</dbReference>
<keyword evidence="1" id="KW-0378">Hydrolase</keyword>
<dbReference type="PANTHER" id="PTHR47478:SF1">
    <property type="entry name" value="PYRIMIDINE 5'-NUCLEOTIDASE YJJG"/>
    <property type="match status" value="1"/>
</dbReference>
<dbReference type="SFLD" id="SFLDG01129">
    <property type="entry name" value="C1.5:_HAD__Beta-PGM__Phosphata"/>
    <property type="match status" value="1"/>
</dbReference>
<proteinExistence type="predicted"/>
<accession>A0A380KXY8</accession>
<reference evidence="1" key="1">
    <citation type="submission" date="2018-06" db="EMBL/GenBank/DDBJ databases">
        <authorList>
            <consortium name="Pathogen Informatics"/>
            <person name="Doyle S."/>
        </authorList>
    </citation>
    <scope>NUCLEOTIDE SEQUENCE [LARGE SCALE GENOMIC DNA]</scope>
    <source>
        <strain evidence="1">NCTC13765</strain>
    </source>
</reference>
<dbReference type="InterPro" id="IPR023198">
    <property type="entry name" value="PGP-like_dom2"/>
</dbReference>
<dbReference type="Proteomes" id="UP000254634">
    <property type="component" value="Unassembled WGS sequence"/>
</dbReference>
<dbReference type="STRING" id="1123307.GCA_000380065_00537"/>
<dbReference type="SFLD" id="SFLDS00003">
    <property type="entry name" value="Haloacid_Dehalogenase"/>
    <property type="match status" value="1"/>
</dbReference>
<dbReference type="EMBL" id="UHFR01000005">
    <property type="protein sequence ID" value="SUN75987.1"/>
    <property type="molecule type" value="Genomic_DNA"/>
</dbReference>
<dbReference type="PANTHER" id="PTHR47478">
    <property type="match status" value="1"/>
</dbReference>
<organism evidence="1 2">
    <name type="scientific">Streptococcus massiliensis</name>
    <dbReference type="NCBI Taxonomy" id="313439"/>
    <lineage>
        <taxon>Bacteria</taxon>
        <taxon>Bacillati</taxon>
        <taxon>Bacillota</taxon>
        <taxon>Bacilli</taxon>
        <taxon>Lactobacillales</taxon>
        <taxon>Streptococcaceae</taxon>
        <taxon>Streptococcus</taxon>
    </lineage>
</organism>
<dbReference type="EC" id="3.-.-.-" evidence="1"/>
<dbReference type="InterPro" id="IPR052550">
    <property type="entry name" value="Pyrimidine_5'-ntase_YjjG"/>
</dbReference>
<dbReference type="RefSeq" id="WP_223873768.1">
    <property type="nucleotide sequence ID" value="NZ_UHFR01000005.1"/>
</dbReference>
<evidence type="ECO:0000313" key="2">
    <source>
        <dbReference type="Proteomes" id="UP000254634"/>
    </source>
</evidence>
<keyword evidence="2" id="KW-1185">Reference proteome</keyword>
<dbReference type="AlphaFoldDB" id="A0A380KXY8"/>
<gene>
    <name evidence="1" type="primary">yfnB</name>
    <name evidence="1" type="ORF">NCTC13765_00430</name>
</gene>
<dbReference type="InterPro" id="IPR036412">
    <property type="entry name" value="HAD-like_sf"/>
</dbReference>
<dbReference type="Gene3D" id="3.40.50.1000">
    <property type="entry name" value="HAD superfamily/HAD-like"/>
    <property type="match status" value="1"/>
</dbReference>